<reference evidence="2 3" key="1">
    <citation type="submission" date="2019-10" db="EMBL/GenBank/DDBJ databases">
        <title>Assembly and Annotation for the nematode Trichostrongylus colubriformis.</title>
        <authorList>
            <person name="Martin J."/>
        </authorList>
    </citation>
    <scope>NUCLEOTIDE SEQUENCE [LARGE SCALE GENOMIC DNA]</scope>
    <source>
        <strain evidence="2">G859</strain>
        <tissue evidence="2">Whole worm</tissue>
    </source>
</reference>
<evidence type="ECO:0000256" key="1">
    <source>
        <dbReference type="SAM" id="SignalP"/>
    </source>
</evidence>
<sequence>MRLGLYLALVAACFALDQDVGYLMTRFPEKAAVGALRCFVGIVADYNNTSIGTEVFCNGLCGSVSTSVGGSKFTTYNCFPQSFCDTAGLNSTCTTVYLDRDLTGCCCNTDNCNVAGTNINTTLPVQPTEEPVACYSGWSINGVTQLGSGWVGCEGECMSITVNSSMNGNPLVASVYTCDPTAVCSALGTINKCLDLEPGVVRGCCCDWDACINPTVAPPRVSKPRPFGRIFS</sequence>
<feature type="signal peptide" evidence="1">
    <location>
        <begin position="1"/>
        <end position="15"/>
    </location>
</feature>
<evidence type="ECO:0000313" key="3">
    <source>
        <dbReference type="Proteomes" id="UP001331761"/>
    </source>
</evidence>
<dbReference type="Proteomes" id="UP001331761">
    <property type="component" value="Unassembled WGS sequence"/>
</dbReference>
<organism evidence="2 3">
    <name type="scientific">Trichostrongylus colubriformis</name>
    <name type="common">Black scour worm</name>
    <dbReference type="NCBI Taxonomy" id="6319"/>
    <lineage>
        <taxon>Eukaryota</taxon>
        <taxon>Metazoa</taxon>
        <taxon>Ecdysozoa</taxon>
        <taxon>Nematoda</taxon>
        <taxon>Chromadorea</taxon>
        <taxon>Rhabditida</taxon>
        <taxon>Rhabditina</taxon>
        <taxon>Rhabditomorpha</taxon>
        <taxon>Strongyloidea</taxon>
        <taxon>Trichostrongylidae</taxon>
        <taxon>Trichostrongylus</taxon>
    </lineage>
</organism>
<keyword evidence="1" id="KW-0732">Signal</keyword>
<feature type="chain" id="PRO_5042824415" evidence="1">
    <location>
        <begin position="16"/>
        <end position="232"/>
    </location>
</feature>
<protein>
    <submittedName>
        <fullName evidence="2">ET module</fullName>
    </submittedName>
</protein>
<comment type="caution">
    <text evidence="2">The sequence shown here is derived from an EMBL/GenBank/DDBJ whole genome shotgun (WGS) entry which is preliminary data.</text>
</comment>
<dbReference type="Pfam" id="PF01684">
    <property type="entry name" value="ET"/>
    <property type="match status" value="2"/>
</dbReference>
<accession>A0AAN8G1L6</accession>
<name>A0AAN8G1L6_TRICO</name>
<evidence type="ECO:0000313" key="2">
    <source>
        <dbReference type="EMBL" id="KAK5981490.1"/>
    </source>
</evidence>
<dbReference type="AlphaFoldDB" id="A0AAN8G1L6"/>
<gene>
    <name evidence="2" type="ORF">GCK32_001075</name>
</gene>
<proteinExistence type="predicted"/>
<keyword evidence="3" id="KW-1185">Reference proteome</keyword>
<dbReference type="EMBL" id="WIXE01006224">
    <property type="protein sequence ID" value="KAK5981490.1"/>
    <property type="molecule type" value="Genomic_DNA"/>
</dbReference>
<dbReference type="InterPro" id="IPR002603">
    <property type="entry name" value="ET_repeat"/>
</dbReference>